<proteinExistence type="predicted"/>
<evidence type="ECO:0000256" key="1">
    <source>
        <dbReference type="SAM" id="MobiDB-lite"/>
    </source>
</evidence>
<dbReference type="AlphaFoldDB" id="A0A438JRV0"/>
<evidence type="ECO:0000313" key="3">
    <source>
        <dbReference type="Proteomes" id="UP000288805"/>
    </source>
</evidence>
<protein>
    <submittedName>
        <fullName evidence="2">Auxin response factor 1</fullName>
    </submittedName>
</protein>
<feature type="compositionally biased region" description="Basic and acidic residues" evidence="1">
    <location>
        <begin position="147"/>
        <end position="156"/>
    </location>
</feature>
<organism evidence="2 3">
    <name type="scientific">Vitis vinifera</name>
    <name type="common">Grape</name>
    <dbReference type="NCBI Taxonomy" id="29760"/>
    <lineage>
        <taxon>Eukaryota</taxon>
        <taxon>Viridiplantae</taxon>
        <taxon>Streptophyta</taxon>
        <taxon>Embryophyta</taxon>
        <taxon>Tracheophyta</taxon>
        <taxon>Spermatophyta</taxon>
        <taxon>Magnoliopsida</taxon>
        <taxon>eudicotyledons</taxon>
        <taxon>Gunneridae</taxon>
        <taxon>Pentapetalae</taxon>
        <taxon>rosids</taxon>
        <taxon>Vitales</taxon>
        <taxon>Vitaceae</taxon>
        <taxon>Viteae</taxon>
        <taxon>Vitis</taxon>
    </lineage>
</organism>
<evidence type="ECO:0000313" key="2">
    <source>
        <dbReference type="EMBL" id="RVX11673.1"/>
    </source>
</evidence>
<name>A0A438JRV0_VITVI</name>
<dbReference type="EMBL" id="QGNW01000030">
    <property type="protein sequence ID" value="RVX11673.1"/>
    <property type="molecule type" value="Genomic_DNA"/>
</dbReference>
<feature type="region of interest" description="Disordered" evidence="1">
    <location>
        <begin position="137"/>
        <end position="156"/>
    </location>
</feature>
<sequence>MARCPDTPSEGGGTWAVAGWYPDRGARYMSSWGIRMELIRIALHAPSHQGEGSLHLAHTDGPPCDAQHSSFHPGKNSVRPTFHLLRISHIRMGEEDPDRRGGRFNFPGQTCPDPLIGYFTSGYLIARWERRTFQLPRQSNSEDFSSEDERLGSSSLEVKKAEDTSWTRIRWHHCQGLLRGHESAETPIGNQSLIHWQICFPMASGFMSCMYPNKRMYDQYRNAFWTGFGFRSNGYDSRTSGHSWLTIDNRHINGGQPDSRINEILFKESTHCKTKRRHNHVLKETTVMVIEISSTRNVFYFPQGHIEQLEASMHQGLDQKMPSFNLPSKILCK</sequence>
<accession>A0A438JRV0</accession>
<gene>
    <name evidence="2" type="primary">ARF1_10</name>
    <name evidence="2" type="ORF">CK203_015779</name>
</gene>
<feature type="region of interest" description="Disordered" evidence="1">
    <location>
        <begin position="51"/>
        <end position="73"/>
    </location>
</feature>
<dbReference type="Proteomes" id="UP000288805">
    <property type="component" value="Unassembled WGS sequence"/>
</dbReference>
<comment type="caution">
    <text evidence="2">The sequence shown here is derived from an EMBL/GenBank/DDBJ whole genome shotgun (WGS) entry which is preliminary data.</text>
</comment>
<reference evidence="2 3" key="1">
    <citation type="journal article" date="2018" name="PLoS Genet.">
        <title>Population sequencing reveals clonal diversity and ancestral inbreeding in the grapevine cultivar Chardonnay.</title>
        <authorList>
            <person name="Roach M.J."/>
            <person name="Johnson D.L."/>
            <person name="Bohlmann J."/>
            <person name="van Vuuren H.J."/>
            <person name="Jones S.J."/>
            <person name="Pretorius I.S."/>
            <person name="Schmidt S.A."/>
            <person name="Borneman A.R."/>
        </authorList>
    </citation>
    <scope>NUCLEOTIDE SEQUENCE [LARGE SCALE GENOMIC DNA]</scope>
    <source>
        <strain evidence="3">cv. Chardonnay</strain>
        <tissue evidence="2">Leaf</tissue>
    </source>
</reference>